<dbReference type="PANTHER" id="PTHR11017">
    <property type="entry name" value="LEUCINE-RICH REPEAT-CONTAINING PROTEIN"/>
    <property type="match status" value="1"/>
</dbReference>
<dbReference type="InterPro" id="IPR044974">
    <property type="entry name" value="Disease_R_plants"/>
</dbReference>
<gene>
    <name evidence="4" type="ORF">JRO89_XS07G0284600</name>
</gene>
<organism evidence="4 5">
    <name type="scientific">Xanthoceras sorbifolium</name>
    <dbReference type="NCBI Taxonomy" id="99658"/>
    <lineage>
        <taxon>Eukaryota</taxon>
        <taxon>Viridiplantae</taxon>
        <taxon>Streptophyta</taxon>
        <taxon>Embryophyta</taxon>
        <taxon>Tracheophyta</taxon>
        <taxon>Spermatophyta</taxon>
        <taxon>Magnoliopsida</taxon>
        <taxon>eudicotyledons</taxon>
        <taxon>Gunneridae</taxon>
        <taxon>Pentapetalae</taxon>
        <taxon>rosids</taxon>
        <taxon>malvids</taxon>
        <taxon>Sapindales</taxon>
        <taxon>Sapindaceae</taxon>
        <taxon>Xanthoceroideae</taxon>
        <taxon>Xanthoceras</taxon>
    </lineage>
</organism>
<dbReference type="EMBL" id="JAFEMO010000007">
    <property type="protein sequence ID" value="KAH7568381.1"/>
    <property type="molecule type" value="Genomic_DNA"/>
</dbReference>
<keyword evidence="5" id="KW-1185">Reference proteome</keyword>
<dbReference type="SUPFAM" id="SSF52058">
    <property type="entry name" value="L domain-like"/>
    <property type="match status" value="1"/>
</dbReference>
<accession>A0ABQ8HVP4</accession>
<name>A0ABQ8HVP4_9ROSI</name>
<proteinExistence type="predicted"/>
<evidence type="ECO:0000313" key="4">
    <source>
        <dbReference type="EMBL" id="KAH7568381.1"/>
    </source>
</evidence>
<dbReference type="InterPro" id="IPR011713">
    <property type="entry name" value="Leu-rich_rpt_3"/>
</dbReference>
<keyword evidence="1" id="KW-0433">Leucine-rich repeat</keyword>
<reference evidence="4 5" key="1">
    <citation type="submission" date="2021-02" db="EMBL/GenBank/DDBJ databases">
        <title>Plant Genome Project.</title>
        <authorList>
            <person name="Zhang R.-G."/>
        </authorList>
    </citation>
    <scope>NUCLEOTIDE SEQUENCE [LARGE SCALE GENOMIC DNA]</scope>
    <source>
        <tissue evidence="4">Leaves</tissue>
    </source>
</reference>
<comment type="caution">
    <text evidence="4">The sequence shown here is derived from an EMBL/GenBank/DDBJ whole genome shotgun (WGS) entry which is preliminary data.</text>
</comment>
<sequence length="504" mass="58162">MSGNKRALDFPPSSEAGLVKHIVDTISKSLNRTFSIVAGDLVGIECRTRLGNVHEQHRGDSGKWSRLWLFDDVCHVLTNNRGSEAVEGSDRFRYMFTIPGCIDSDHLWLGRDQESVVDDDTKYLPAKRCGIRMVYESELENLRNFQGTQAVEGIMLDMPKKEIIHLSGNSFSTMRNLRLLKISNILFSNELEYLSDELRYLKWHGYPLKSLPSSFQPKHLFKLDMCYSNIQYLWKGIKHFEELKTIKLKNSHNLIRTPDFTGLPNLERLDLEGCTRLLEVHPSIGFLKQLNVLNLKGCKNIVIFPSDVCGLKSLKILNLYGCTKLDKLPHDLEELECLEELDVVESDHLWLAYLSRWMFESGSRDQISTSKHVRAHFRIIGRDKKECSSSVKSCGIRLVYKRNVEYHFEESSGSDSATTIADDQQNHDSCCDLEWMSFTEIHMPDILLRSRIRKPYSRMQQIFDDEQEDNRESNQVHDFNEGNSDADVNNEDSCPAKKRRKTNN</sequence>
<dbReference type="Gene3D" id="3.80.10.10">
    <property type="entry name" value="Ribonuclease Inhibitor"/>
    <property type="match status" value="1"/>
</dbReference>
<dbReference type="PANTHER" id="PTHR11017:SF510">
    <property type="entry name" value="ADP-RIBOSYL CYCLASE_CYCLIC ADP-RIBOSE HYDROLASE"/>
    <property type="match status" value="1"/>
</dbReference>
<dbReference type="InterPro" id="IPR032675">
    <property type="entry name" value="LRR_dom_sf"/>
</dbReference>
<feature type="region of interest" description="Disordered" evidence="3">
    <location>
        <begin position="464"/>
        <end position="504"/>
    </location>
</feature>
<evidence type="ECO:0000256" key="3">
    <source>
        <dbReference type="SAM" id="MobiDB-lite"/>
    </source>
</evidence>
<dbReference type="Pfam" id="PF07725">
    <property type="entry name" value="LRR_3"/>
    <property type="match status" value="1"/>
</dbReference>
<dbReference type="Proteomes" id="UP000827721">
    <property type="component" value="Unassembled WGS sequence"/>
</dbReference>
<evidence type="ECO:0000256" key="1">
    <source>
        <dbReference type="ARBA" id="ARBA00022614"/>
    </source>
</evidence>
<feature type="compositionally biased region" description="Basic and acidic residues" evidence="3">
    <location>
        <begin position="470"/>
        <end position="480"/>
    </location>
</feature>
<evidence type="ECO:0000313" key="5">
    <source>
        <dbReference type="Proteomes" id="UP000827721"/>
    </source>
</evidence>
<protein>
    <submittedName>
        <fullName evidence="4">Uncharacterized protein</fullName>
    </submittedName>
</protein>
<evidence type="ECO:0000256" key="2">
    <source>
        <dbReference type="ARBA" id="ARBA00022737"/>
    </source>
</evidence>
<keyword evidence="2" id="KW-0677">Repeat</keyword>